<dbReference type="Pfam" id="PF11838">
    <property type="entry name" value="ERAP1_C"/>
    <property type="match status" value="1"/>
</dbReference>
<dbReference type="AlphaFoldDB" id="A0A094PY09"/>
<evidence type="ECO:0000256" key="4">
    <source>
        <dbReference type="ARBA" id="ARBA00022670"/>
    </source>
</evidence>
<keyword evidence="6" id="KW-0378">Hydrolase</keyword>
<organism evidence="12">
    <name type="scientific">freshwater metagenome</name>
    <dbReference type="NCBI Taxonomy" id="449393"/>
    <lineage>
        <taxon>unclassified sequences</taxon>
        <taxon>metagenomes</taxon>
        <taxon>ecological metagenomes</taxon>
    </lineage>
</organism>
<evidence type="ECO:0000256" key="6">
    <source>
        <dbReference type="ARBA" id="ARBA00022801"/>
    </source>
</evidence>
<dbReference type="InterPro" id="IPR012778">
    <property type="entry name" value="Pept_M1_aminopeptidase"/>
</dbReference>
<dbReference type="InterPro" id="IPR014782">
    <property type="entry name" value="Peptidase_M1_dom"/>
</dbReference>
<comment type="caution">
    <text evidence="12">The sequence shown here is derived from an EMBL/GenBank/DDBJ whole genome shotgun (WGS) entry which is preliminary data.</text>
</comment>
<dbReference type="Gene3D" id="2.60.40.1730">
    <property type="entry name" value="tricorn interacting facor f3 domain"/>
    <property type="match status" value="1"/>
</dbReference>
<dbReference type="SUPFAM" id="SSF63737">
    <property type="entry name" value="Leukotriene A4 hydrolase N-terminal domain"/>
    <property type="match status" value="1"/>
</dbReference>
<name>A0A094PY09_9ZZZZ</name>
<evidence type="ECO:0000256" key="1">
    <source>
        <dbReference type="ARBA" id="ARBA00001947"/>
    </source>
</evidence>
<dbReference type="GO" id="GO:0005615">
    <property type="term" value="C:extracellular space"/>
    <property type="evidence" value="ECO:0007669"/>
    <property type="project" value="TreeGrafter"/>
</dbReference>
<gene>
    <name evidence="12" type="ORF">GM51_13600</name>
</gene>
<evidence type="ECO:0000259" key="11">
    <source>
        <dbReference type="Pfam" id="PF17900"/>
    </source>
</evidence>
<dbReference type="InterPro" id="IPR050344">
    <property type="entry name" value="Peptidase_M1_aminopeptidases"/>
</dbReference>
<dbReference type="Pfam" id="PF17900">
    <property type="entry name" value="Peptidase_M1_N"/>
    <property type="match status" value="1"/>
</dbReference>
<dbReference type="FunFam" id="1.10.390.10:FF:000004">
    <property type="entry name" value="Aminopeptidase N"/>
    <property type="match status" value="1"/>
</dbReference>
<dbReference type="InterPro" id="IPR045357">
    <property type="entry name" value="Aminopeptidase_N-like_N"/>
</dbReference>
<sequence length="847" mass="94265">MSSTNISRLEASERSAVIQAQNYDVELDLSTRDDTFGSRTTVHFTAREGNSTWIDFIAPKVQRIELNGESLDTSIHDGFRIPLRNLKSHNVLIVEAEAAYMNTGEGMHRFIDPVDDEVYLYTQFEIADARRVFACFDQPDIKATFTFSVTAPDHWKVVSNSTTPTPGSVRDGIAKWEFPATKKMSTYITAIVAGPYYEVRDEYQGKFGNYPLGLFCRSSLSEYLDPEDLFTVTKQGFKYFEEAFDYGYPFEKYDQLFVPEFNAGAMENAGCVTHHESYVFRSKVTRATYEQRANTVLHEMAHMWFGDLVTMKWWDDLWLNESFAEWAAHHASVEATQYTEAWVNFVNQRKAWGYRQDQLPTTHPIVADMFDLDAVEVNFDGITYAKGASALRQLVAWVGEDAFFAGIRKYFKKHAWGNTELTDLLVELEAASGRSLQDWTQRWLQTAGVNTLRPEIVIEDGKYKSVVVIQEPPVAPEGVDQLLRPHHIGIGLYNRSGSVIKRDSRIEIDVDGARTEVPELIGQPAADLLLLNDGDYTFVKIRLDEKSAKTSATGLRDIEDSVSRALIWGAAWDMTRDAEMSTTDYLNMVLGADLGSIEIGVAQQLLLQARSAIEQFGNPANRAANRDALAGSLIEALAKTEPGGDHQLAFVKNIAGLARTEDHISLIAGWLDGSATPAGLEVDTDLRWQLVARLVALGALPETAIDQELERDNTAGGQRQAASARAGIPTAEAKLIAWKSVIENTNLANALLESTVGGFSQPDQRALLEPFVDKYFKVIGEVWETRTNEIAQTLTLGLFPSLLGSPEILAKADAFIASSVDVGAIRLIRELRDNVARSLRCQSMDAS</sequence>
<evidence type="ECO:0000259" key="10">
    <source>
        <dbReference type="Pfam" id="PF11838"/>
    </source>
</evidence>
<dbReference type="MEROPS" id="M01.012"/>
<dbReference type="GO" id="GO:0008270">
    <property type="term" value="F:zinc ion binding"/>
    <property type="evidence" value="ECO:0007669"/>
    <property type="project" value="InterPro"/>
</dbReference>
<keyword evidence="7" id="KW-0862">Zinc</keyword>
<evidence type="ECO:0000256" key="2">
    <source>
        <dbReference type="ARBA" id="ARBA00010136"/>
    </source>
</evidence>
<dbReference type="PANTHER" id="PTHR11533">
    <property type="entry name" value="PROTEASE M1 ZINC METALLOPROTEASE"/>
    <property type="match status" value="1"/>
</dbReference>
<evidence type="ECO:0008006" key="13">
    <source>
        <dbReference type="Google" id="ProtNLM"/>
    </source>
</evidence>
<evidence type="ECO:0000256" key="3">
    <source>
        <dbReference type="ARBA" id="ARBA00022438"/>
    </source>
</evidence>
<evidence type="ECO:0000256" key="7">
    <source>
        <dbReference type="ARBA" id="ARBA00022833"/>
    </source>
</evidence>
<dbReference type="GO" id="GO:0043171">
    <property type="term" value="P:peptide catabolic process"/>
    <property type="evidence" value="ECO:0007669"/>
    <property type="project" value="TreeGrafter"/>
</dbReference>
<dbReference type="GO" id="GO:0006508">
    <property type="term" value="P:proteolysis"/>
    <property type="evidence" value="ECO:0007669"/>
    <property type="project" value="UniProtKB-KW"/>
</dbReference>
<dbReference type="InterPro" id="IPR027268">
    <property type="entry name" value="Peptidase_M4/M1_CTD_sf"/>
</dbReference>
<dbReference type="CDD" id="cd09602">
    <property type="entry name" value="M1_APN"/>
    <property type="match status" value="1"/>
</dbReference>
<dbReference type="InterPro" id="IPR001930">
    <property type="entry name" value="Peptidase_M1"/>
</dbReference>
<dbReference type="InterPro" id="IPR024571">
    <property type="entry name" value="ERAP1-like_C_dom"/>
</dbReference>
<dbReference type="GO" id="GO:0005737">
    <property type="term" value="C:cytoplasm"/>
    <property type="evidence" value="ECO:0007669"/>
    <property type="project" value="TreeGrafter"/>
</dbReference>
<dbReference type="GO" id="GO:0070006">
    <property type="term" value="F:metalloaminopeptidase activity"/>
    <property type="evidence" value="ECO:0007669"/>
    <property type="project" value="TreeGrafter"/>
</dbReference>
<evidence type="ECO:0000313" key="12">
    <source>
        <dbReference type="EMBL" id="KGA15962.1"/>
    </source>
</evidence>
<dbReference type="GO" id="GO:0016020">
    <property type="term" value="C:membrane"/>
    <property type="evidence" value="ECO:0007669"/>
    <property type="project" value="TreeGrafter"/>
</dbReference>
<dbReference type="PANTHER" id="PTHR11533:SF174">
    <property type="entry name" value="PUROMYCIN-SENSITIVE AMINOPEPTIDASE-RELATED"/>
    <property type="match status" value="1"/>
</dbReference>
<evidence type="ECO:0000259" key="9">
    <source>
        <dbReference type="Pfam" id="PF01433"/>
    </source>
</evidence>
<dbReference type="GO" id="GO:0042277">
    <property type="term" value="F:peptide binding"/>
    <property type="evidence" value="ECO:0007669"/>
    <property type="project" value="TreeGrafter"/>
</dbReference>
<comment type="similarity">
    <text evidence="2">Belongs to the peptidase M1 family.</text>
</comment>
<dbReference type="NCBIfam" id="TIGR02412">
    <property type="entry name" value="pepN_strep_liv"/>
    <property type="match status" value="1"/>
</dbReference>
<dbReference type="PRINTS" id="PR00756">
    <property type="entry name" value="ALADIPTASE"/>
</dbReference>
<accession>A0A094PY09</accession>
<evidence type="ECO:0000256" key="8">
    <source>
        <dbReference type="ARBA" id="ARBA00023049"/>
    </source>
</evidence>
<keyword evidence="5" id="KW-0479">Metal-binding</keyword>
<proteinExistence type="inferred from homology"/>
<dbReference type="FunFam" id="2.60.40.1730:FF:000010">
    <property type="entry name" value="Putative aminopeptidase N"/>
    <property type="match status" value="1"/>
</dbReference>
<reference evidence="12" key="1">
    <citation type="submission" date="2014-06" db="EMBL/GenBank/DDBJ databases">
        <title>Key roles for freshwater Actinobacteria revealed by deep metagenomic sequencing.</title>
        <authorList>
            <person name="Ghai R."/>
            <person name="Mizuno C.M."/>
            <person name="Picazo A."/>
            <person name="Camacho A."/>
            <person name="Rodriguez-Valera F."/>
        </authorList>
    </citation>
    <scope>NUCLEOTIDE SEQUENCE</scope>
</reference>
<feature type="domain" description="Aminopeptidase N-like N-terminal" evidence="11">
    <location>
        <begin position="21"/>
        <end position="188"/>
    </location>
</feature>
<evidence type="ECO:0000256" key="5">
    <source>
        <dbReference type="ARBA" id="ARBA00022723"/>
    </source>
</evidence>
<dbReference type="EMBL" id="JNSL01000097">
    <property type="protein sequence ID" value="KGA15962.1"/>
    <property type="molecule type" value="Genomic_DNA"/>
</dbReference>
<feature type="domain" description="Peptidase M1 membrane alanine aminopeptidase" evidence="9">
    <location>
        <begin position="232"/>
        <end position="443"/>
    </location>
</feature>
<feature type="domain" description="ERAP1-like C-terminal" evidence="10">
    <location>
        <begin position="529"/>
        <end position="837"/>
    </location>
</feature>
<dbReference type="Gene3D" id="1.10.390.10">
    <property type="entry name" value="Neutral Protease Domain 2"/>
    <property type="match status" value="1"/>
</dbReference>
<keyword evidence="4" id="KW-0645">Protease</keyword>
<comment type="cofactor">
    <cofactor evidence="1">
        <name>Zn(2+)</name>
        <dbReference type="ChEBI" id="CHEBI:29105"/>
    </cofactor>
</comment>
<protein>
    <recommendedName>
        <fullName evidence="13">Aminopeptidase N</fullName>
    </recommendedName>
</protein>
<keyword evidence="8" id="KW-0482">Metalloprotease</keyword>
<dbReference type="SUPFAM" id="SSF55486">
    <property type="entry name" value="Metalloproteases ('zincins'), catalytic domain"/>
    <property type="match status" value="1"/>
</dbReference>
<dbReference type="Pfam" id="PF01433">
    <property type="entry name" value="Peptidase_M1"/>
    <property type="match status" value="1"/>
</dbReference>
<keyword evidence="3" id="KW-0031">Aminopeptidase</keyword>
<dbReference type="InterPro" id="IPR042097">
    <property type="entry name" value="Aminopeptidase_N-like_N_sf"/>
</dbReference>